<dbReference type="GO" id="GO:0003723">
    <property type="term" value="F:RNA binding"/>
    <property type="evidence" value="ECO:0007669"/>
    <property type="project" value="TreeGrafter"/>
</dbReference>
<protein>
    <recommendedName>
        <fullName evidence="7">NTF2 domain-containing protein</fullName>
    </recommendedName>
</protein>
<dbReference type="Pfam" id="PF22602">
    <property type="entry name" value="NXF_NTF2"/>
    <property type="match status" value="1"/>
</dbReference>
<evidence type="ECO:0000256" key="2">
    <source>
        <dbReference type="ARBA" id="ARBA00009285"/>
    </source>
</evidence>
<feature type="compositionally biased region" description="Low complexity" evidence="6">
    <location>
        <begin position="1"/>
        <end position="26"/>
    </location>
</feature>
<dbReference type="Pfam" id="PF18444">
    <property type="entry name" value="RRM_9"/>
    <property type="match status" value="1"/>
</dbReference>
<dbReference type="EMBL" id="JAIXMP010000022">
    <property type="protein sequence ID" value="KAI9255615.1"/>
    <property type="molecule type" value="Genomic_DNA"/>
</dbReference>
<dbReference type="InterPro" id="IPR032675">
    <property type="entry name" value="LRR_dom_sf"/>
</dbReference>
<dbReference type="PANTHER" id="PTHR10662:SF22">
    <property type="entry name" value="NUCLEAR RNA EXPORT FACTOR 1"/>
    <property type="match status" value="1"/>
</dbReference>
<dbReference type="GO" id="GO:0005634">
    <property type="term" value="C:nucleus"/>
    <property type="evidence" value="ECO:0007669"/>
    <property type="project" value="UniProtKB-SubCell"/>
</dbReference>
<evidence type="ECO:0000259" key="7">
    <source>
        <dbReference type="PROSITE" id="PS50177"/>
    </source>
</evidence>
<comment type="subcellular location">
    <subcellularLocation>
        <location evidence="1">Nucleus</location>
    </subcellularLocation>
</comment>
<evidence type="ECO:0000256" key="5">
    <source>
        <dbReference type="ARBA" id="ARBA00023242"/>
    </source>
</evidence>
<dbReference type="AlphaFoldDB" id="A0AAD5PD49"/>
<comment type="caution">
    <text evidence="8">The sequence shown here is derived from an EMBL/GenBank/DDBJ whole genome shotgun (WGS) entry which is preliminary data.</text>
</comment>
<dbReference type="SUPFAM" id="SSF52058">
    <property type="entry name" value="L domain-like"/>
    <property type="match status" value="1"/>
</dbReference>
<dbReference type="Proteomes" id="UP001209540">
    <property type="component" value="Unassembled WGS sequence"/>
</dbReference>
<dbReference type="InterPro" id="IPR018222">
    <property type="entry name" value="Nuclear_transport_factor_2_euk"/>
</dbReference>
<feature type="compositionally biased region" description="Low complexity" evidence="6">
    <location>
        <begin position="48"/>
        <end position="59"/>
    </location>
</feature>
<comment type="similarity">
    <text evidence="2">Belongs to the NXF family.</text>
</comment>
<dbReference type="GO" id="GO:0016973">
    <property type="term" value="P:poly(A)+ mRNA export from nucleus"/>
    <property type="evidence" value="ECO:0007669"/>
    <property type="project" value="TreeGrafter"/>
</dbReference>
<name>A0AAD5PD49_9FUNG</name>
<accession>A0AAD5PD49</accession>
<evidence type="ECO:0000313" key="8">
    <source>
        <dbReference type="EMBL" id="KAI9255615.1"/>
    </source>
</evidence>
<dbReference type="PANTHER" id="PTHR10662">
    <property type="entry name" value="NUCLEAR RNA EXPORT FACTOR"/>
    <property type="match status" value="1"/>
</dbReference>
<reference evidence="8" key="2">
    <citation type="submission" date="2023-02" db="EMBL/GenBank/DDBJ databases">
        <authorList>
            <consortium name="DOE Joint Genome Institute"/>
            <person name="Mondo S.J."/>
            <person name="Chang Y."/>
            <person name="Wang Y."/>
            <person name="Ahrendt S."/>
            <person name="Andreopoulos W."/>
            <person name="Barry K."/>
            <person name="Beard J."/>
            <person name="Benny G.L."/>
            <person name="Blankenship S."/>
            <person name="Bonito G."/>
            <person name="Cuomo C."/>
            <person name="Desiro A."/>
            <person name="Gervers K.A."/>
            <person name="Hundley H."/>
            <person name="Kuo A."/>
            <person name="LaButti K."/>
            <person name="Lang B.F."/>
            <person name="Lipzen A."/>
            <person name="O'Donnell K."/>
            <person name="Pangilinan J."/>
            <person name="Reynolds N."/>
            <person name="Sandor L."/>
            <person name="Smith M.W."/>
            <person name="Tsang A."/>
            <person name="Grigoriev I.V."/>
            <person name="Stajich J.E."/>
            <person name="Spatafora J.W."/>
        </authorList>
    </citation>
    <scope>NUCLEOTIDE SEQUENCE</scope>
    <source>
        <strain evidence="8">RSA 2281</strain>
    </source>
</reference>
<evidence type="ECO:0000256" key="4">
    <source>
        <dbReference type="ARBA" id="ARBA00022816"/>
    </source>
</evidence>
<keyword evidence="5" id="KW-0539">Nucleus</keyword>
<evidence type="ECO:0000256" key="1">
    <source>
        <dbReference type="ARBA" id="ARBA00004123"/>
    </source>
</evidence>
<keyword evidence="3" id="KW-0813">Transport</keyword>
<evidence type="ECO:0000256" key="3">
    <source>
        <dbReference type="ARBA" id="ARBA00022448"/>
    </source>
</evidence>
<dbReference type="InterPro" id="IPR002075">
    <property type="entry name" value="NTF2_dom"/>
</dbReference>
<feature type="domain" description="NTF2" evidence="7">
    <location>
        <begin position="430"/>
        <end position="573"/>
    </location>
</feature>
<keyword evidence="4" id="KW-0509">mRNA transport</keyword>
<gene>
    <name evidence="8" type="ORF">BDA99DRAFT_517213</name>
</gene>
<evidence type="ECO:0000313" key="9">
    <source>
        <dbReference type="Proteomes" id="UP001209540"/>
    </source>
</evidence>
<dbReference type="Gene3D" id="3.10.450.50">
    <property type="match status" value="1"/>
</dbReference>
<dbReference type="Gene3D" id="3.80.10.10">
    <property type="entry name" value="Ribonuclease Inhibitor"/>
    <property type="match status" value="1"/>
</dbReference>
<dbReference type="InterPro" id="IPR032710">
    <property type="entry name" value="NTF2-like_dom_sf"/>
</dbReference>
<dbReference type="SUPFAM" id="SSF54427">
    <property type="entry name" value="NTF2-like"/>
    <property type="match status" value="1"/>
</dbReference>
<keyword evidence="9" id="KW-1185">Reference proteome</keyword>
<dbReference type="InterPro" id="IPR040736">
    <property type="entry name" value="Mex67_RRM"/>
</dbReference>
<proteinExistence type="inferred from homology"/>
<dbReference type="InterPro" id="IPR030217">
    <property type="entry name" value="NXF_fam"/>
</dbReference>
<feature type="compositionally biased region" description="Polar residues" evidence="6">
    <location>
        <begin position="27"/>
        <end position="36"/>
    </location>
</feature>
<feature type="compositionally biased region" description="Low complexity" evidence="6">
    <location>
        <begin position="70"/>
        <end position="82"/>
    </location>
</feature>
<evidence type="ECO:0000256" key="6">
    <source>
        <dbReference type="SAM" id="MobiDB-lite"/>
    </source>
</evidence>
<reference evidence="8" key="1">
    <citation type="journal article" date="2022" name="IScience">
        <title>Evolution of zygomycete secretomes and the origins of terrestrial fungal ecologies.</title>
        <authorList>
            <person name="Chang Y."/>
            <person name="Wang Y."/>
            <person name="Mondo S."/>
            <person name="Ahrendt S."/>
            <person name="Andreopoulos W."/>
            <person name="Barry K."/>
            <person name="Beard J."/>
            <person name="Benny G.L."/>
            <person name="Blankenship S."/>
            <person name="Bonito G."/>
            <person name="Cuomo C."/>
            <person name="Desiro A."/>
            <person name="Gervers K.A."/>
            <person name="Hundley H."/>
            <person name="Kuo A."/>
            <person name="LaButti K."/>
            <person name="Lang B.F."/>
            <person name="Lipzen A."/>
            <person name="O'Donnell K."/>
            <person name="Pangilinan J."/>
            <person name="Reynolds N."/>
            <person name="Sandor L."/>
            <person name="Smith M.E."/>
            <person name="Tsang A."/>
            <person name="Grigoriev I.V."/>
            <person name="Stajich J.E."/>
            <person name="Spatafora J.W."/>
        </authorList>
    </citation>
    <scope>NUCLEOTIDE SEQUENCE</scope>
    <source>
        <strain evidence="8">RSA 2281</strain>
    </source>
</reference>
<dbReference type="PROSITE" id="PS50177">
    <property type="entry name" value="NTF2_DOMAIN"/>
    <property type="match status" value="1"/>
</dbReference>
<organism evidence="8 9">
    <name type="scientific">Phascolomyces articulosus</name>
    <dbReference type="NCBI Taxonomy" id="60185"/>
    <lineage>
        <taxon>Eukaryota</taxon>
        <taxon>Fungi</taxon>
        <taxon>Fungi incertae sedis</taxon>
        <taxon>Mucoromycota</taxon>
        <taxon>Mucoromycotina</taxon>
        <taxon>Mucoromycetes</taxon>
        <taxon>Mucorales</taxon>
        <taxon>Lichtheimiaceae</taxon>
        <taxon>Phascolomyces</taxon>
    </lineage>
</organism>
<feature type="region of interest" description="Disordered" evidence="6">
    <location>
        <begin position="1"/>
        <end position="138"/>
    </location>
</feature>
<sequence>MSNSSRGRGRRQYNNNNNNNGFNNNNDYYDQSNGPSILSRLGPGGGQQQQQQQRNYNNNSGGGNRGGHRGYQSNFNNNNNRQNFEDDLFSSNSQRSQPRGGGGGGSNRGNRGRGRGGFDGGHQHQDTQQRWRGNNRRQYTRKFVDEDIEMDSPVMDGQGIVVAVSGHPDGAEEKLLGFLQRKSKHQWEPLNIRSEQGTMYISVHDENTANSLVRMNGYNFGQVTLSIQKAGGNNVAGQQQRGGGRSNALEEFLQERWDAPRGFLNLDDLPQTRHSITAVISRLLMVAVNLFGNSMMTISFARNSLWSVKPLKKLPELFPGLQNLSIQDNEIEEFRSLDDFTNKFSNLTELMLMGNPIQTQYDLQQYQSEVKRRFPSIQLLDQQPVANNVPPTFGATASPVAGGFGTPPPPSITVPETRGNFFDQPTSQQATEQLLSQYFPLFDSNRAALADLYGEQSVFSVTVSRNAPYAVNAWGQGNRVVTGNASISQRLRTLPPTIHDLTATNVVVDALQIAYQQNVLLSMTIHGQLKEATGANGQVYSYSRVMMVIPSQPGSRAQAAGWGFIILQDSIVIHK</sequence>